<keyword evidence="3" id="KW-1185">Reference proteome</keyword>
<evidence type="ECO:0000256" key="1">
    <source>
        <dbReference type="SAM" id="SignalP"/>
    </source>
</evidence>
<feature type="chain" id="PRO_5038701519" evidence="1">
    <location>
        <begin position="21"/>
        <end position="318"/>
    </location>
</feature>
<protein>
    <submittedName>
        <fullName evidence="2">TAXI family TRAP transporter solute-binding subunit</fullName>
    </submittedName>
</protein>
<dbReference type="PROSITE" id="PS51257">
    <property type="entry name" value="PROKAR_LIPOPROTEIN"/>
    <property type="match status" value="1"/>
</dbReference>
<proteinExistence type="predicted"/>
<gene>
    <name evidence="2" type="ORF">KCG48_09585</name>
</gene>
<dbReference type="InterPro" id="IPR011852">
    <property type="entry name" value="TRAP_TAXI"/>
</dbReference>
<dbReference type="Pfam" id="PF16868">
    <property type="entry name" value="NMT1_3"/>
    <property type="match status" value="1"/>
</dbReference>
<dbReference type="RefSeq" id="WP_211801697.1">
    <property type="nucleotide sequence ID" value="NZ_JAGSCS010000012.1"/>
</dbReference>
<comment type="caution">
    <text evidence="2">The sequence shown here is derived from an EMBL/GenBank/DDBJ whole genome shotgun (WGS) entry which is preliminary data.</text>
</comment>
<dbReference type="PANTHER" id="PTHR42941">
    <property type="entry name" value="SLL1037 PROTEIN"/>
    <property type="match status" value="1"/>
</dbReference>
<name>A0A941CSP5_9CLOT</name>
<keyword evidence="1" id="KW-0732">Signal</keyword>
<dbReference type="Proteomes" id="UP000675379">
    <property type="component" value="Unassembled WGS sequence"/>
</dbReference>
<organism evidence="2 3">
    <name type="scientific">Proteiniclasticum sediminis</name>
    <dbReference type="NCBI Taxonomy" id="2804028"/>
    <lineage>
        <taxon>Bacteria</taxon>
        <taxon>Bacillati</taxon>
        <taxon>Bacillota</taxon>
        <taxon>Clostridia</taxon>
        <taxon>Eubacteriales</taxon>
        <taxon>Clostridiaceae</taxon>
        <taxon>Proteiniclasticum</taxon>
    </lineage>
</organism>
<dbReference type="SUPFAM" id="SSF53850">
    <property type="entry name" value="Periplasmic binding protein-like II"/>
    <property type="match status" value="1"/>
</dbReference>
<feature type="signal peptide" evidence="1">
    <location>
        <begin position="1"/>
        <end position="20"/>
    </location>
</feature>
<evidence type="ECO:0000313" key="3">
    <source>
        <dbReference type="Proteomes" id="UP000675379"/>
    </source>
</evidence>
<dbReference type="PANTHER" id="PTHR42941:SF1">
    <property type="entry name" value="SLL1037 PROTEIN"/>
    <property type="match status" value="1"/>
</dbReference>
<accession>A0A941CSP5</accession>
<dbReference type="Gene3D" id="3.40.190.10">
    <property type="entry name" value="Periplasmic binding protein-like II"/>
    <property type="match status" value="2"/>
</dbReference>
<evidence type="ECO:0000313" key="2">
    <source>
        <dbReference type="EMBL" id="MBR0576588.1"/>
    </source>
</evidence>
<dbReference type="AlphaFoldDB" id="A0A941CSP5"/>
<dbReference type="CDD" id="cd13567">
    <property type="entry name" value="PBP2_TtGluBP"/>
    <property type="match status" value="1"/>
</dbReference>
<dbReference type="NCBIfam" id="TIGR02122">
    <property type="entry name" value="TRAP_TAXI"/>
    <property type="match status" value="1"/>
</dbReference>
<sequence>MKKKWITMMGIALLSTALLSACGSKGNSVKLATGGNTGTYYSFGTAVGQILGSKAGVSFNIQSTGASKANIQLIDAKEVDMAIVQNDVMDYAYNGTDLFAADGAVKGFSAMAAVYAEVVQIVADPASGIETIADLKGKNVSVGDAGSGVEFNAKQILEAYGITFNDINKQNLSFAASADAFKDAKIDAFFCTAGAPTTAIMDLVTSKDIKILGVDEATADKLISAHPFYTAYDIPAGTYKGVDEDIRTVAVKATFIVSNELSEDLVYKLTKALFENKDAIASAHAKGKELDPQYAVDGISIPFHKGAEKYFKEIGILK</sequence>
<dbReference type="EMBL" id="JAGSCS010000012">
    <property type="protein sequence ID" value="MBR0576588.1"/>
    <property type="molecule type" value="Genomic_DNA"/>
</dbReference>
<reference evidence="2" key="1">
    <citation type="submission" date="2021-04" db="EMBL/GenBank/DDBJ databases">
        <title>Proteiniclasticum sedimins sp. nov., an obligate anaerobic bacterium isolated from anaerobic sludge.</title>
        <authorList>
            <person name="Liu J."/>
        </authorList>
    </citation>
    <scope>NUCLEOTIDE SEQUENCE</scope>
    <source>
        <strain evidence="2">BAD-10</strain>
    </source>
</reference>